<dbReference type="Pfam" id="PF00440">
    <property type="entry name" value="TetR_N"/>
    <property type="match status" value="1"/>
</dbReference>
<feature type="region of interest" description="Disordered" evidence="5">
    <location>
        <begin position="1"/>
        <end position="26"/>
    </location>
</feature>
<dbReference type="Gene3D" id="1.10.10.60">
    <property type="entry name" value="Homeodomain-like"/>
    <property type="match status" value="1"/>
</dbReference>
<dbReference type="GO" id="GO:0000976">
    <property type="term" value="F:transcription cis-regulatory region binding"/>
    <property type="evidence" value="ECO:0007669"/>
    <property type="project" value="TreeGrafter"/>
</dbReference>
<dbReference type="RefSeq" id="WP_150184836.1">
    <property type="nucleotide sequence ID" value="NZ_CP029191.1"/>
</dbReference>
<sequence>MPPATESTSPVGPAGPTPGLRARKKQRRFEEISETAIALFLEKGFEKVSVAEVAAAAEVSKPTLFRYFASKEDLVLHRFADHEDEAARTVAARPAELTALDALHRHFLAGLDRHDPVTGLNDAEGVLAFHRLLYGTPSLVARLHGYQNRSERALATALRDAHGGTPLEARLAAAQIIAVHRVLAEDNWHRVASGEPVPHVHKTATTATNEAYTQLRKGLTRYA</sequence>
<evidence type="ECO:0000256" key="5">
    <source>
        <dbReference type="SAM" id="MobiDB-lite"/>
    </source>
</evidence>
<dbReference type="PROSITE" id="PS01081">
    <property type="entry name" value="HTH_TETR_1"/>
    <property type="match status" value="1"/>
</dbReference>
<feature type="compositionally biased region" description="Polar residues" evidence="5">
    <location>
        <begin position="1"/>
        <end position="10"/>
    </location>
</feature>
<evidence type="ECO:0000256" key="3">
    <source>
        <dbReference type="ARBA" id="ARBA00023163"/>
    </source>
</evidence>
<reference evidence="7 8" key="1">
    <citation type="submission" date="2018-05" db="EMBL/GenBank/DDBJ databases">
        <title>Streptomyces venezuelae.</title>
        <authorList>
            <person name="Kim W."/>
            <person name="Lee N."/>
            <person name="Cho B.-K."/>
        </authorList>
    </citation>
    <scope>NUCLEOTIDE SEQUENCE [LARGE SCALE GENOMIC DNA]</scope>
    <source>
        <strain evidence="7 8">ATCC 14585</strain>
    </source>
</reference>
<keyword evidence="1" id="KW-0805">Transcription regulation</keyword>
<dbReference type="FunFam" id="1.10.10.60:FF:000141">
    <property type="entry name" value="TetR family transcriptional regulator"/>
    <property type="match status" value="1"/>
</dbReference>
<dbReference type="InterPro" id="IPR050109">
    <property type="entry name" value="HTH-type_TetR-like_transc_reg"/>
</dbReference>
<feature type="DNA-binding region" description="H-T-H motif" evidence="4">
    <location>
        <begin position="49"/>
        <end position="68"/>
    </location>
</feature>
<dbReference type="PROSITE" id="PS50977">
    <property type="entry name" value="HTH_TETR_2"/>
    <property type="match status" value="1"/>
</dbReference>
<dbReference type="SUPFAM" id="SSF46689">
    <property type="entry name" value="Homeodomain-like"/>
    <property type="match status" value="1"/>
</dbReference>
<dbReference type="Gene3D" id="1.10.357.10">
    <property type="entry name" value="Tetracycline Repressor, domain 2"/>
    <property type="match status" value="1"/>
</dbReference>
<evidence type="ECO:0000256" key="2">
    <source>
        <dbReference type="ARBA" id="ARBA00023125"/>
    </source>
</evidence>
<organism evidence="7 8">
    <name type="scientific">Streptomyces venezuelae</name>
    <dbReference type="NCBI Taxonomy" id="54571"/>
    <lineage>
        <taxon>Bacteria</taxon>
        <taxon>Bacillati</taxon>
        <taxon>Actinomycetota</taxon>
        <taxon>Actinomycetes</taxon>
        <taxon>Kitasatosporales</taxon>
        <taxon>Streptomycetaceae</taxon>
        <taxon>Streptomyces</taxon>
    </lineage>
</organism>
<keyword evidence="3" id="KW-0804">Transcription</keyword>
<accession>A0A5P2CJC0</accession>
<dbReference type="PANTHER" id="PTHR30055">
    <property type="entry name" value="HTH-TYPE TRANSCRIPTIONAL REGULATOR RUTR"/>
    <property type="match status" value="1"/>
</dbReference>
<dbReference type="InterPro" id="IPR001647">
    <property type="entry name" value="HTH_TetR"/>
</dbReference>
<dbReference type="Proteomes" id="UP000324015">
    <property type="component" value="Chromosome"/>
</dbReference>
<dbReference type="InterPro" id="IPR023772">
    <property type="entry name" value="DNA-bd_HTH_TetR-type_CS"/>
</dbReference>
<evidence type="ECO:0000313" key="7">
    <source>
        <dbReference type="EMBL" id="QES42390.1"/>
    </source>
</evidence>
<name>A0A5P2CJC0_STRVZ</name>
<dbReference type="EMBL" id="CP029191">
    <property type="protein sequence ID" value="QES42390.1"/>
    <property type="molecule type" value="Genomic_DNA"/>
</dbReference>
<feature type="domain" description="HTH tetR-type" evidence="6">
    <location>
        <begin position="26"/>
        <end position="86"/>
    </location>
</feature>
<dbReference type="AlphaFoldDB" id="A0A5P2CJC0"/>
<dbReference type="InterPro" id="IPR009057">
    <property type="entry name" value="Homeodomain-like_sf"/>
</dbReference>
<evidence type="ECO:0000259" key="6">
    <source>
        <dbReference type="PROSITE" id="PS50977"/>
    </source>
</evidence>
<protein>
    <submittedName>
        <fullName evidence="7">TetR family transcriptional regulator</fullName>
    </submittedName>
</protein>
<dbReference type="GO" id="GO:0003700">
    <property type="term" value="F:DNA-binding transcription factor activity"/>
    <property type="evidence" value="ECO:0007669"/>
    <property type="project" value="TreeGrafter"/>
</dbReference>
<dbReference type="GO" id="GO:0045892">
    <property type="term" value="P:negative regulation of DNA-templated transcription"/>
    <property type="evidence" value="ECO:0007669"/>
    <property type="project" value="UniProtKB-ARBA"/>
</dbReference>
<evidence type="ECO:0000313" key="8">
    <source>
        <dbReference type="Proteomes" id="UP000324015"/>
    </source>
</evidence>
<evidence type="ECO:0000256" key="1">
    <source>
        <dbReference type="ARBA" id="ARBA00023015"/>
    </source>
</evidence>
<keyword evidence="2 4" id="KW-0238">DNA-binding</keyword>
<dbReference type="PANTHER" id="PTHR30055:SF234">
    <property type="entry name" value="HTH-TYPE TRANSCRIPTIONAL REGULATOR BETI"/>
    <property type="match status" value="1"/>
</dbReference>
<proteinExistence type="predicted"/>
<gene>
    <name evidence="7" type="ORF">DEJ49_16570</name>
</gene>
<evidence type="ECO:0000256" key="4">
    <source>
        <dbReference type="PROSITE-ProRule" id="PRU00335"/>
    </source>
</evidence>
<dbReference type="PRINTS" id="PR00455">
    <property type="entry name" value="HTHTETR"/>
</dbReference>